<keyword evidence="1" id="KW-0472">Membrane</keyword>
<comment type="caution">
    <text evidence="2">The sequence shown here is derived from an EMBL/GenBank/DDBJ whole genome shotgun (WGS) entry which is preliminary data.</text>
</comment>
<reference evidence="3" key="1">
    <citation type="submission" date="2017-01" db="EMBL/GenBank/DDBJ databases">
        <authorList>
            <person name="Wang Y."/>
            <person name="White M."/>
            <person name="Kvist S."/>
            <person name="Moncalvo J.-M."/>
        </authorList>
    </citation>
    <scope>NUCLEOTIDE SEQUENCE [LARGE SCALE GENOMIC DNA]</scope>
    <source>
        <strain evidence="3">COL-18-3</strain>
    </source>
</reference>
<dbReference type="EMBL" id="LSSK01001274">
    <property type="protein sequence ID" value="OMH80183.1"/>
    <property type="molecule type" value="Genomic_DNA"/>
</dbReference>
<keyword evidence="1" id="KW-1133">Transmembrane helix</keyword>
<proteinExistence type="predicted"/>
<sequence>MFTAIRNVFNTSAVLMVPFAVVIFSALVKAYPGNYRDRTAVGGYGGVYKGGKGYAPYGYDDAHASNSGDVYEDDVYEDDVYEDDDGRLMTKRGWLNLLYHVSKGALGALL</sequence>
<dbReference type="AlphaFoldDB" id="A0A1R1PGZ4"/>
<evidence type="ECO:0000256" key="1">
    <source>
        <dbReference type="SAM" id="Phobius"/>
    </source>
</evidence>
<gene>
    <name evidence="2" type="ORF">AX774_g6386</name>
</gene>
<dbReference type="Proteomes" id="UP000188320">
    <property type="component" value="Unassembled WGS sequence"/>
</dbReference>
<keyword evidence="3" id="KW-1185">Reference proteome</keyword>
<accession>A0A1R1PGZ4</accession>
<organism evidence="2 3">
    <name type="scientific">Zancudomyces culisetae</name>
    <name type="common">Gut fungus</name>
    <name type="synonym">Smittium culisetae</name>
    <dbReference type="NCBI Taxonomy" id="1213189"/>
    <lineage>
        <taxon>Eukaryota</taxon>
        <taxon>Fungi</taxon>
        <taxon>Fungi incertae sedis</taxon>
        <taxon>Zoopagomycota</taxon>
        <taxon>Kickxellomycotina</taxon>
        <taxon>Harpellomycetes</taxon>
        <taxon>Harpellales</taxon>
        <taxon>Legeriomycetaceae</taxon>
        <taxon>Zancudomyces</taxon>
    </lineage>
</organism>
<keyword evidence="1" id="KW-0812">Transmembrane</keyword>
<feature type="transmembrane region" description="Helical" evidence="1">
    <location>
        <begin position="12"/>
        <end position="31"/>
    </location>
</feature>
<name>A0A1R1PGZ4_ZANCU</name>
<protein>
    <submittedName>
        <fullName evidence="2">Uncharacterized protein</fullName>
    </submittedName>
</protein>
<evidence type="ECO:0000313" key="2">
    <source>
        <dbReference type="EMBL" id="OMH80183.1"/>
    </source>
</evidence>
<evidence type="ECO:0000313" key="3">
    <source>
        <dbReference type="Proteomes" id="UP000188320"/>
    </source>
</evidence>